<evidence type="ECO:0000313" key="1">
    <source>
        <dbReference type="EMBL" id="GIY95842.1"/>
    </source>
</evidence>
<comment type="caution">
    <text evidence="1">The sequence shown here is derived from an EMBL/GenBank/DDBJ whole genome shotgun (WGS) entry which is preliminary data.</text>
</comment>
<accession>A0AAV4XL30</accession>
<sequence length="135" mass="15268">MQTTPAEIGETLTKQITLSFQVLLNKQTHQIQLGSRWFCPNREKTCLICIHNFNDCCLPLPRVGMEEKLANHVKAASHIGSGDEQNFGIGSSFRRSSEPFREMPLLTELLVIESSFCFRISGQWVLASRLIMLSI</sequence>
<name>A0AAV4XL30_CAEEX</name>
<keyword evidence="2" id="KW-1185">Reference proteome</keyword>
<proteinExistence type="predicted"/>
<evidence type="ECO:0000313" key="2">
    <source>
        <dbReference type="Proteomes" id="UP001054945"/>
    </source>
</evidence>
<reference evidence="1 2" key="1">
    <citation type="submission" date="2021-06" db="EMBL/GenBank/DDBJ databases">
        <title>Caerostris extrusa draft genome.</title>
        <authorList>
            <person name="Kono N."/>
            <person name="Arakawa K."/>
        </authorList>
    </citation>
    <scope>NUCLEOTIDE SEQUENCE [LARGE SCALE GENOMIC DNA]</scope>
</reference>
<gene>
    <name evidence="1" type="ORF">CEXT_789401</name>
</gene>
<organism evidence="1 2">
    <name type="scientific">Caerostris extrusa</name>
    <name type="common">Bark spider</name>
    <name type="synonym">Caerostris bankana</name>
    <dbReference type="NCBI Taxonomy" id="172846"/>
    <lineage>
        <taxon>Eukaryota</taxon>
        <taxon>Metazoa</taxon>
        <taxon>Ecdysozoa</taxon>
        <taxon>Arthropoda</taxon>
        <taxon>Chelicerata</taxon>
        <taxon>Arachnida</taxon>
        <taxon>Araneae</taxon>
        <taxon>Araneomorphae</taxon>
        <taxon>Entelegynae</taxon>
        <taxon>Araneoidea</taxon>
        <taxon>Araneidae</taxon>
        <taxon>Caerostris</taxon>
    </lineage>
</organism>
<dbReference type="EMBL" id="BPLR01000585">
    <property type="protein sequence ID" value="GIY95842.1"/>
    <property type="molecule type" value="Genomic_DNA"/>
</dbReference>
<protein>
    <submittedName>
        <fullName evidence="1">Uncharacterized protein</fullName>
    </submittedName>
</protein>
<dbReference type="AlphaFoldDB" id="A0AAV4XL30"/>
<dbReference type="Proteomes" id="UP001054945">
    <property type="component" value="Unassembled WGS sequence"/>
</dbReference>